<keyword evidence="1" id="KW-0732">Signal</keyword>
<evidence type="ECO:0000313" key="2">
    <source>
        <dbReference type="EMBL" id="WFR96926.1"/>
    </source>
</evidence>
<reference evidence="3" key="2">
    <citation type="journal article" date="2023" name="MicrobiologyOpen">
        <title>Genomics of the tumorigenes clade of the family Rhizobiaceae and description of Rhizobium rhododendri sp. nov.</title>
        <authorList>
            <person name="Kuzmanovic N."/>
            <person name="diCenzo G.C."/>
            <person name="Bunk B."/>
            <person name="Sproeer C."/>
            <person name="Fruehling A."/>
            <person name="Neumann-Schaal M."/>
            <person name="Overmann J."/>
            <person name="Smalla K."/>
        </authorList>
    </citation>
    <scope>NUCLEOTIDE SEQUENCE [LARGE SCALE GENOMIC DNA]</scope>
    <source>
        <strain evidence="3">1078</strain>
    </source>
</reference>
<name>A0AAF1KVR6_9HYPH</name>
<evidence type="ECO:0000256" key="1">
    <source>
        <dbReference type="SAM" id="SignalP"/>
    </source>
</evidence>
<reference evidence="2 3" key="1">
    <citation type="journal article" date="2018" name="Sci. Rep.">
        <title>Rhizobium tumorigenes sp. nov., a novel plant tumorigenic bacterium isolated from cane gall tumors on thornless blackberry.</title>
        <authorList>
            <person name="Kuzmanovi N."/>
            <person name="Smalla K."/>
            <person name="Gronow S."/>
            <person name="PuBawska J."/>
        </authorList>
    </citation>
    <scope>NUCLEOTIDE SEQUENCE [LARGE SCALE GENOMIC DNA]</scope>
    <source>
        <strain evidence="2 3">1078</strain>
    </source>
</reference>
<dbReference type="Gene3D" id="3.40.1410.10">
    <property type="entry name" value="Chorismate lyase-like"/>
    <property type="match status" value="1"/>
</dbReference>
<dbReference type="Proteomes" id="UP000249499">
    <property type="component" value="Chromosome"/>
</dbReference>
<feature type="chain" id="PRO_5042029277" description="Chorismate lyase" evidence="1">
    <location>
        <begin position="23"/>
        <end position="225"/>
    </location>
</feature>
<keyword evidence="3" id="KW-1185">Reference proteome</keyword>
<accession>A0AAF1KVR6</accession>
<sequence length="225" mass="24477">MKTRFSLPTLALGLLLTGTASAEQPGPPDTAVGRLTALAIINALNADLLSHDSATLTLDRWCATHKLSPTPKVVAHLDPAAEKPADAGVRKLLGVTDAEPVKYRRVKLMCGDHILSEADNWYVPSRLTESMNHVLETTDTAFGRAVQELHFQRHTVSAELLWQPLPADWDMGGALPPSTSGDLAIPEFVLQHRAFLTRGDGVPFSVVVESYTREVLAFPWPTIGR</sequence>
<evidence type="ECO:0008006" key="4">
    <source>
        <dbReference type="Google" id="ProtNLM"/>
    </source>
</evidence>
<organism evidence="2 3">
    <name type="scientific">Rhizobium tumorigenes</name>
    <dbReference type="NCBI Taxonomy" id="2041385"/>
    <lineage>
        <taxon>Bacteria</taxon>
        <taxon>Pseudomonadati</taxon>
        <taxon>Pseudomonadota</taxon>
        <taxon>Alphaproteobacteria</taxon>
        <taxon>Hyphomicrobiales</taxon>
        <taxon>Rhizobiaceae</taxon>
        <taxon>Rhizobium/Agrobacterium group</taxon>
        <taxon>Rhizobium</taxon>
    </lineage>
</organism>
<feature type="signal peptide" evidence="1">
    <location>
        <begin position="1"/>
        <end position="22"/>
    </location>
</feature>
<protein>
    <recommendedName>
        <fullName evidence="4">Chorismate lyase</fullName>
    </recommendedName>
</protein>
<proteinExistence type="predicted"/>
<dbReference type="InterPro" id="IPR028978">
    <property type="entry name" value="Chorismate_lyase_/UTRA_dom_sf"/>
</dbReference>
<dbReference type="RefSeq" id="WP_111221902.1">
    <property type="nucleotide sequence ID" value="NZ_CP117255.1"/>
</dbReference>
<dbReference type="KEGG" id="rtu:PR017_07380"/>
<dbReference type="SUPFAM" id="SSF64288">
    <property type="entry name" value="Chorismate lyase-like"/>
    <property type="match status" value="1"/>
</dbReference>
<evidence type="ECO:0000313" key="3">
    <source>
        <dbReference type="Proteomes" id="UP000249499"/>
    </source>
</evidence>
<dbReference type="EMBL" id="CP117255">
    <property type="protein sequence ID" value="WFR96926.1"/>
    <property type="molecule type" value="Genomic_DNA"/>
</dbReference>
<gene>
    <name evidence="2" type="ORF">PR017_07380</name>
</gene>
<dbReference type="AlphaFoldDB" id="A0AAF1KVR6"/>